<proteinExistence type="predicted"/>
<evidence type="ECO:0000256" key="1">
    <source>
        <dbReference type="SAM" id="SignalP"/>
    </source>
</evidence>
<gene>
    <name evidence="2" type="ORF">ACFSQZ_10040</name>
</gene>
<evidence type="ECO:0000313" key="2">
    <source>
        <dbReference type="EMBL" id="MFD2276809.1"/>
    </source>
</evidence>
<name>A0ABW5E8U7_9BACT</name>
<sequence length="251" mass="26459">MKTSLVLSSLFFAQAAILHAAISQTFETGEDTSNWGSGSTWSGLGITASTFLDSSIGGSSSGFGDHNVQNYSRSFQNNTEGLVVSTDTYEMSMYLIFDQFDVSSGSGKFEVFDGDYGSSTANLKVDSTAGMEWQVNDGGSWVNLGLTAQVGSIYHISYIVDPTGGTYSASVAEVDTFGVVQGSSVSTSGVDFQSSNAVGNNQSGKLGFHIDVSSATVDFRVDNINIDAIPEPSTTAFGMSALLVGLLRRRR</sequence>
<accession>A0ABW5E8U7</accession>
<keyword evidence="3" id="KW-1185">Reference proteome</keyword>
<dbReference type="EMBL" id="JBHUJC010000028">
    <property type="protein sequence ID" value="MFD2276809.1"/>
    <property type="molecule type" value="Genomic_DNA"/>
</dbReference>
<feature type="signal peptide" evidence="1">
    <location>
        <begin position="1"/>
        <end position="20"/>
    </location>
</feature>
<protein>
    <recommendedName>
        <fullName evidence="4">PEP-CTERM sorting domain-containing protein</fullName>
    </recommendedName>
</protein>
<dbReference type="RefSeq" id="WP_377095238.1">
    <property type="nucleotide sequence ID" value="NZ_JBHSJM010000001.1"/>
</dbReference>
<feature type="chain" id="PRO_5045929929" description="PEP-CTERM sorting domain-containing protein" evidence="1">
    <location>
        <begin position="21"/>
        <end position="251"/>
    </location>
</feature>
<evidence type="ECO:0000313" key="3">
    <source>
        <dbReference type="Proteomes" id="UP001597297"/>
    </source>
</evidence>
<dbReference type="Proteomes" id="UP001597297">
    <property type="component" value="Unassembled WGS sequence"/>
</dbReference>
<reference evidence="3" key="1">
    <citation type="journal article" date="2019" name="Int. J. Syst. Evol. Microbiol.">
        <title>The Global Catalogue of Microorganisms (GCM) 10K type strain sequencing project: providing services to taxonomists for standard genome sequencing and annotation.</title>
        <authorList>
            <consortium name="The Broad Institute Genomics Platform"/>
            <consortium name="The Broad Institute Genome Sequencing Center for Infectious Disease"/>
            <person name="Wu L."/>
            <person name="Ma J."/>
        </authorList>
    </citation>
    <scope>NUCLEOTIDE SEQUENCE [LARGE SCALE GENOMIC DNA]</scope>
    <source>
        <strain evidence="3">JCM 16545</strain>
    </source>
</reference>
<evidence type="ECO:0008006" key="4">
    <source>
        <dbReference type="Google" id="ProtNLM"/>
    </source>
</evidence>
<comment type="caution">
    <text evidence="2">The sequence shown here is derived from an EMBL/GenBank/DDBJ whole genome shotgun (WGS) entry which is preliminary data.</text>
</comment>
<organism evidence="2 3">
    <name type="scientific">Rubritalea spongiae</name>
    <dbReference type="NCBI Taxonomy" id="430797"/>
    <lineage>
        <taxon>Bacteria</taxon>
        <taxon>Pseudomonadati</taxon>
        <taxon>Verrucomicrobiota</taxon>
        <taxon>Verrucomicrobiia</taxon>
        <taxon>Verrucomicrobiales</taxon>
        <taxon>Rubritaleaceae</taxon>
        <taxon>Rubritalea</taxon>
    </lineage>
</organism>
<keyword evidence="1" id="KW-0732">Signal</keyword>